<feature type="compositionally biased region" description="Basic and acidic residues" evidence="1">
    <location>
        <begin position="833"/>
        <end position="853"/>
    </location>
</feature>
<evidence type="ECO:0000256" key="1">
    <source>
        <dbReference type="SAM" id="MobiDB-lite"/>
    </source>
</evidence>
<feature type="region of interest" description="Disordered" evidence="1">
    <location>
        <begin position="237"/>
        <end position="268"/>
    </location>
</feature>
<feature type="region of interest" description="Disordered" evidence="1">
    <location>
        <begin position="613"/>
        <end position="634"/>
    </location>
</feature>
<feature type="region of interest" description="Disordered" evidence="1">
    <location>
        <begin position="572"/>
        <end position="597"/>
    </location>
</feature>
<dbReference type="OrthoDB" id="552287at2759"/>
<feature type="compositionally biased region" description="Low complexity" evidence="1">
    <location>
        <begin position="905"/>
        <end position="929"/>
    </location>
</feature>
<feature type="compositionally biased region" description="Polar residues" evidence="1">
    <location>
        <begin position="573"/>
        <end position="583"/>
    </location>
</feature>
<feature type="region of interest" description="Disordered" evidence="1">
    <location>
        <begin position="647"/>
        <end position="669"/>
    </location>
</feature>
<organism evidence="2 3">
    <name type="scientific">Volvox reticuliferus</name>
    <dbReference type="NCBI Taxonomy" id="1737510"/>
    <lineage>
        <taxon>Eukaryota</taxon>
        <taxon>Viridiplantae</taxon>
        <taxon>Chlorophyta</taxon>
        <taxon>core chlorophytes</taxon>
        <taxon>Chlorophyceae</taxon>
        <taxon>CS clade</taxon>
        <taxon>Chlamydomonadales</taxon>
        <taxon>Volvocaceae</taxon>
        <taxon>Volvox</taxon>
    </lineage>
</organism>
<feature type="region of interest" description="Disordered" evidence="1">
    <location>
        <begin position="503"/>
        <end position="543"/>
    </location>
</feature>
<comment type="caution">
    <text evidence="2">The sequence shown here is derived from an EMBL/GenBank/DDBJ whole genome shotgun (WGS) entry which is preliminary data.</text>
</comment>
<feature type="compositionally biased region" description="Pro residues" evidence="1">
    <location>
        <begin position="251"/>
        <end position="260"/>
    </location>
</feature>
<feature type="compositionally biased region" description="Pro residues" evidence="1">
    <location>
        <begin position="1126"/>
        <end position="1145"/>
    </location>
</feature>
<feature type="region of interest" description="Disordered" evidence="1">
    <location>
        <begin position="1126"/>
        <end position="1166"/>
    </location>
</feature>
<feature type="compositionally biased region" description="Low complexity" evidence="1">
    <location>
        <begin position="1146"/>
        <end position="1155"/>
    </location>
</feature>
<proteinExistence type="predicted"/>
<gene>
    <name evidence="2" type="ORF">Vretifemale_9317</name>
</gene>
<feature type="compositionally biased region" description="Low complexity" evidence="1">
    <location>
        <begin position="823"/>
        <end position="832"/>
    </location>
</feature>
<protein>
    <submittedName>
        <fullName evidence="2">Uncharacterized protein</fullName>
    </submittedName>
</protein>
<name>A0A8J4CH86_9CHLO</name>
<feature type="region of interest" description="Disordered" evidence="1">
    <location>
        <begin position="63"/>
        <end position="90"/>
    </location>
</feature>
<feature type="region of interest" description="Disordered" evidence="1">
    <location>
        <begin position="823"/>
        <end position="944"/>
    </location>
</feature>
<evidence type="ECO:0000313" key="3">
    <source>
        <dbReference type="Proteomes" id="UP000747110"/>
    </source>
</evidence>
<keyword evidence="3" id="KW-1185">Reference proteome</keyword>
<sequence>MRSESMRLGRSVSDGSRQPPTCTTQFRRITFYSGNFRLLASDNRKFSYPFALRHKLGTLVVHGTSGKDSQTSQRIFTEEDSDDQQSADVGSWWQATQQTDGAEPQLEHRHRQNEQALPHLNRNITALSRAPRLNPFHRSLESIPPIGPSTATNAPIRNRVLAAAAAGGDGGSDADTPASTPHSAVLLPTPTAAPLPPVGSTSPHSRALSFLSTAVSVLAVGAYVYTIVKRRQASGDATASSGTMSQGPVAAPAPPAPLPPKKVGAGSGLFRPANAAGTTPAKTAAKDAANAAALGQLPAAAAAAAAAGVVIPTDAGAATAPRPAAVVAGPEQPRASPSRERGWWRRLARVYYISFGAQYGLVPRVRLDGTAGTLGSGTATSSAGGGGGSGGAVLAAFEDAADAEYVANALWEDLVQNGAQPSGPRPSTMGVLSAAPIFLEDLAAMRGAPVEVVPADGLRKDVQLSTAQLEVVLAALVRGASPEAAAAQAERVLDEAAAAAATAAAADSTSESPSGAALDGGRGGATSAAARGRAGAGPAMVRNPLERTAEQHGVKIKLPSKFDFPGFDAEGASKSTAVPSSAQRPAPPVSDRPTVEAVSAAAAAAAAAAHSFSAPSTDSLSTPPPPPPSSGEAPVAAVAAMTLPQVTPSAVQEPARGVRGGVSEDDLQSDVWMPYGGERIIDTEAVEVSPTLASSSSSSSAAAAAMPPSSAPPVSGAAAATAAAVTASAVPSREAYEAMREYQELETLLMMATNTSGGGAAAAAAAAVAADRRDESWQVIAADSRRGAASSTLTGPAAAAAAAASLSPNVSEEGDQWLQPSLQPSQQLQPQQPREEKAQVEPAKRKSGPERAAEVIAQKGPTDVAVEAALAALGDAGDERAEEEDIFDEYYSIFNSRDRQEEDSPSSSNGSSSGSRSNGSSGSSSDSNGQPRGGAGSAGSSSDLAAEVAEVQRLLAGVVQAVAAAHASGSPPPADAATTMQRLQQQLHSLQGRLTAASPAATMPAPVTVTPATSRSTTAAAAAGGATTTSSRQSGGLFSAPPPLKAAVKAAGAGGGGASAPSAPAATTMNPDPATLVTPLSPAGGGATAAKADARRAWGSWKTNRRVQEAEATLLKAATRAATLPPAEPAAAPLPPPPRAAPTAPPAMAADDGGSSMSGGSGADSEGVVVLSKRVGSNRPPKVVETPEVRQDRVKEALRVFSEMGSDIGQEEDDEQLFGRSASLLAGGRKPWWQQRFQALFLPTIGYPDGSMGFLQVNVSLSGDRRDMRVLAFEDRSDCTACLTLMAQWPEHEGTEPRMSMMPTEKLLQQLQDIYDEQPDVNSGVSRPRGLAVFRRSKLPMRPGMGPDDFIQAVVYQHAAQVALARTGYGFNS</sequence>
<feature type="region of interest" description="Disordered" evidence="1">
    <location>
        <begin position="994"/>
        <end position="1072"/>
    </location>
</feature>
<evidence type="ECO:0000313" key="2">
    <source>
        <dbReference type="EMBL" id="GIL80150.1"/>
    </source>
</evidence>
<reference evidence="2" key="1">
    <citation type="journal article" date="2021" name="Proc. Natl. Acad. Sci. U.S.A.">
        <title>Three genomes in the algal genus Volvox reveal the fate of a haploid sex-determining region after a transition to homothallism.</title>
        <authorList>
            <person name="Yamamoto K."/>
            <person name="Hamaji T."/>
            <person name="Kawai-Toyooka H."/>
            <person name="Matsuzaki R."/>
            <person name="Takahashi F."/>
            <person name="Nishimura Y."/>
            <person name="Kawachi M."/>
            <person name="Noguchi H."/>
            <person name="Minakuchi Y."/>
            <person name="Umen J.G."/>
            <person name="Toyoda A."/>
            <person name="Nozaki H."/>
        </authorList>
    </citation>
    <scope>NUCLEOTIDE SEQUENCE</scope>
    <source>
        <strain evidence="2">NIES-3786</strain>
    </source>
</reference>
<feature type="compositionally biased region" description="Low complexity" evidence="1">
    <location>
        <begin position="863"/>
        <end position="875"/>
    </location>
</feature>
<feature type="compositionally biased region" description="Low complexity" evidence="1">
    <location>
        <begin position="995"/>
        <end position="1032"/>
    </location>
</feature>
<feature type="compositionally biased region" description="Low complexity" evidence="1">
    <location>
        <begin position="525"/>
        <end position="539"/>
    </location>
</feature>
<accession>A0A8J4CH86</accession>
<feature type="compositionally biased region" description="Polar residues" evidence="1">
    <location>
        <begin position="66"/>
        <end position="75"/>
    </location>
</feature>
<dbReference type="EMBL" id="BNCP01000017">
    <property type="protein sequence ID" value="GIL80150.1"/>
    <property type="molecule type" value="Genomic_DNA"/>
</dbReference>
<dbReference type="Proteomes" id="UP000747110">
    <property type="component" value="Unassembled WGS sequence"/>
</dbReference>
<feature type="region of interest" description="Disordered" evidence="1">
    <location>
        <begin position="166"/>
        <end position="200"/>
    </location>
</feature>
<feature type="compositionally biased region" description="Polar residues" evidence="1">
    <location>
        <begin position="237"/>
        <end position="246"/>
    </location>
</feature>
<feature type="region of interest" description="Disordered" evidence="1">
    <location>
        <begin position="1"/>
        <end position="20"/>
    </location>
</feature>